<organism evidence="2 3">
    <name type="scientific">Psophocarpus tetragonolobus</name>
    <name type="common">Winged bean</name>
    <name type="synonym">Dolichos tetragonolobus</name>
    <dbReference type="NCBI Taxonomy" id="3891"/>
    <lineage>
        <taxon>Eukaryota</taxon>
        <taxon>Viridiplantae</taxon>
        <taxon>Streptophyta</taxon>
        <taxon>Embryophyta</taxon>
        <taxon>Tracheophyta</taxon>
        <taxon>Spermatophyta</taxon>
        <taxon>Magnoliopsida</taxon>
        <taxon>eudicotyledons</taxon>
        <taxon>Gunneridae</taxon>
        <taxon>Pentapetalae</taxon>
        <taxon>rosids</taxon>
        <taxon>fabids</taxon>
        <taxon>Fabales</taxon>
        <taxon>Fabaceae</taxon>
        <taxon>Papilionoideae</taxon>
        <taxon>50 kb inversion clade</taxon>
        <taxon>NPAAA clade</taxon>
        <taxon>indigoferoid/millettioid clade</taxon>
        <taxon>Phaseoleae</taxon>
        <taxon>Psophocarpus</taxon>
    </lineage>
</organism>
<sequence>MFGYNRRGTVILYPSNFYFSLTHRSLKIPNTISELLQLVLGKAIYIALVIAYSGLVGVDVVAVTMQPNKMLGNCLLTPDLTLPSRNENLQERYVESVQSQLFSYNTWLVGRRIPPLRHEISIHVLQYTKF</sequence>
<keyword evidence="1" id="KW-1133">Transmembrane helix</keyword>
<keyword evidence="1" id="KW-0812">Transmembrane</keyword>
<evidence type="ECO:0000256" key="1">
    <source>
        <dbReference type="SAM" id="Phobius"/>
    </source>
</evidence>
<reference evidence="2 3" key="1">
    <citation type="submission" date="2024-01" db="EMBL/GenBank/DDBJ databases">
        <title>The genomes of 5 underutilized Papilionoideae crops provide insights into root nodulation and disease resistanc.</title>
        <authorList>
            <person name="Jiang F."/>
        </authorList>
    </citation>
    <scope>NUCLEOTIDE SEQUENCE [LARGE SCALE GENOMIC DNA]</scope>
    <source>
        <strain evidence="2">DUOXIRENSHENG_FW03</strain>
        <tissue evidence="2">Leaves</tissue>
    </source>
</reference>
<dbReference type="Proteomes" id="UP001386955">
    <property type="component" value="Unassembled WGS sequence"/>
</dbReference>
<keyword evidence="3" id="KW-1185">Reference proteome</keyword>
<dbReference type="EMBL" id="JAYMYS010000006">
    <property type="protein sequence ID" value="KAK7389803.1"/>
    <property type="molecule type" value="Genomic_DNA"/>
</dbReference>
<accession>A0AAN9XER3</accession>
<dbReference type="AlphaFoldDB" id="A0AAN9XER3"/>
<name>A0AAN9XER3_PSOTE</name>
<protein>
    <submittedName>
        <fullName evidence="2">Uncharacterized protein</fullName>
    </submittedName>
</protein>
<feature type="transmembrane region" description="Helical" evidence="1">
    <location>
        <begin position="43"/>
        <end position="63"/>
    </location>
</feature>
<comment type="caution">
    <text evidence="2">The sequence shown here is derived from an EMBL/GenBank/DDBJ whole genome shotgun (WGS) entry which is preliminary data.</text>
</comment>
<gene>
    <name evidence="2" type="ORF">VNO78_25097</name>
</gene>
<evidence type="ECO:0000313" key="3">
    <source>
        <dbReference type="Proteomes" id="UP001386955"/>
    </source>
</evidence>
<keyword evidence="1" id="KW-0472">Membrane</keyword>
<proteinExistence type="predicted"/>
<evidence type="ECO:0000313" key="2">
    <source>
        <dbReference type="EMBL" id="KAK7389803.1"/>
    </source>
</evidence>